<gene>
    <name evidence="16" type="ORF">DFA_00047</name>
</gene>
<keyword evidence="9" id="KW-0560">Oxidoreductase</keyword>
<dbReference type="InterPro" id="IPR018506">
    <property type="entry name" value="Cyt_B5_heme-BS"/>
</dbReference>
<dbReference type="InterPro" id="IPR015876">
    <property type="entry name" value="Acyl-CoA_DS"/>
</dbReference>
<dbReference type="SMART" id="SM01117">
    <property type="entry name" value="Cyt-b5"/>
    <property type="match status" value="1"/>
</dbReference>
<dbReference type="GO" id="GO:0020037">
    <property type="term" value="F:heme binding"/>
    <property type="evidence" value="ECO:0007669"/>
    <property type="project" value="InterPro"/>
</dbReference>
<evidence type="ECO:0000313" key="17">
    <source>
        <dbReference type="Proteomes" id="UP000007797"/>
    </source>
</evidence>
<dbReference type="EMBL" id="GL883014">
    <property type="protein sequence ID" value="EGG19470.1"/>
    <property type="molecule type" value="Genomic_DNA"/>
</dbReference>
<dbReference type="Proteomes" id="UP000007797">
    <property type="component" value="Unassembled WGS sequence"/>
</dbReference>
<keyword evidence="8 14" id="KW-1133">Transmembrane helix</keyword>
<keyword evidence="5 14" id="KW-0812">Transmembrane</keyword>
<keyword evidence="13" id="KW-0275">Fatty acid biosynthesis</keyword>
<dbReference type="STRING" id="1054147.F4PXG0"/>
<evidence type="ECO:0000256" key="12">
    <source>
        <dbReference type="ARBA" id="ARBA00023136"/>
    </source>
</evidence>
<dbReference type="CDD" id="cd03505">
    <property type="entry name" value="Delta9-FADS-like"/>
    <property type="match status" value="1"/>
</dbReference>
<dbReference type="InterPro" id="IPR001522">
    <property type="entry name" value="FADS-1_CS"/>
</dbReference>
<evidence type="ECO:0000256" key="8">
    <source>
        <dbReference type="ARBA" id="ARBA00022989"/>
    </source>
</evidence>
<dbReference type="PROSITE" id="PS00476">
    <property type="entry name" value="FATTY_ACID_DESATUR_1"/>
    <property type="match status" value="1"/>
</dbReference>
<evidence type="ECO:0000256" key="6">
    <source>
        <dbReference type="ARBA" id="ARBA00022723"/>
    </source>
</evidence>
<dbReference type="RefSeq" id="XP_004357764.1">
    <property type="nucleotide sequence ID" value="XM_004357707.1"/>
</dbReference>
<evidence type="ECO:0000256" key="7">
    <source>
        <dbReference type="ARBA" id="ARBA00022832"/>
    </source>
</evidence>
<dbReference type="GeneID" id="14871570"/>
<evidence type="ECO:0000256" key="1">
    <source>
        <dbReference type="ARBA" id="ARBA00004141"/>
    </source>
</evidence>
<keyword evidence="17" id="KW-1185">Reference proteome</keyword>
<dbReference type="InterPro" id="IPR001199">
    <property type="entry name" value="Cyt_B5-like_heme/steroid-bd"/>
</dbReference>
<evidence type="ECO:0000259" key="15">
    <source>
        <dbReference type="PROSITE" id="PS50255"/>
    </source>
</evidence>
<keyword evidence="6" id="KW-0479">Metal-binding</keyword>
<dbReference type="GO" id="GO:0005506">
    <property type="term" value="F:iron ion binding"/>
    <property type="evidence" value="ECO:0007669"/>
    <property type="project" value="TreeGrafter"/>
</dbReference>
<keyword evidence="12 14" id="KW-0472">Membrane</keyword>
<keyword evidence="7" id="KW-0276">Fatty acid metabolism</keyword>
<evidence type="ECO:0000256" key="3">
    <source>
        <dbReference type="ARBA" id="ARBA00022516"/>
    </source>
</evidence>
<evidence type="ECO:0000256" key="5">
    <source>
        <dbReference type="ARBA" id="ARBA00022692"/>
    </source>
</evidence>
<evidence type="ECO:0000256" key="13">
    <source>
        <dbReference type="ARBA" id="ARBA00023160"/>
    </source>
</evidence>
<dbReference type="SUPFAM" id="SSF55856">
    <property type="entry name" value="Cytochrome b5-like heme/steroid binding domain"/>
    <property type="match status" value="1"/>
</dbReference>
<evidence type="ECO:0000256" key="10">
    <source>
        <dbReference type="ARBA" id="ARBA00023004"/>
    </source>
</evidence>
<comment type="similarity">
    <text evidence="2">Belongs to the fatty acid desaturase type 1 family.</text>
</comment>
<keyword evidence="4" id="KW-0349">Heme</keyword>
<keyword evidence="11" id="KW-0443">Lipid metabolism</keyword>
<evidence type="ECO:0000256" key="14">
    <source>
        <dbReference type="SAM" id="Phobius"/>
    </source>
</evidence>
<feature type="transmembrane region" description="Helical" evidence="14">
    <location>
        <begin position="53"/>
        <end position="71"/>
    </location>
</feature>
<dbReference type="PROSITE" id="PS00191">
    <property type="entry name" value="CYTOCHROME_B5_1"/>
    <property type="match status" value="1"/>
</dbReference>
<dbReference type="InterPro" id="IPR036400">
    <property type="entry name" value="Cyt_B5-like_heme/steroid_sf"/>
</dbReference>
<feature type="transmembrane region" description="Helical" evidence="14">
    <location>
        <begin position="216"/>
        <end position="236"/>
    </location>
</feature>
<dbReference type="GO" id="GO:0006636">
    <property type="term" value="P:unsaturated fatty acid biosynthetic process"/>
    <property type="evidence" value="ECO:0007669"/>
    <property type="project" value="TreeGrafter"/>
</dbReference>
<dbReference type="Gene3D" id="3.10.120.10">
    <property type="entry name" value="Cytochrome b5-like heme/steroid binding domain"/>
    <property type="match status" value="1"/>
</dbReference>
<feature type="domain" description="Cytochrome b5 heme-binding" evidence="15">
    <location>
        <begin position="651"/>
        <end position="729"/>
    </location>
</feature>
<dbReference type="GO" id="GO:0005789">
    <property type="term" value="C:endoplasmic reticulum membrane"/>
    <property type="evidence" value="ECO:0007669"/>
    <property type="project" value="TreeGrafter"/>
</dbReference>
<dbReference type="OMA" id="EYIYECT"/>
<evidence type="ECO:0000256" key="11">
    <source>
        <dbReference type="ARBA" id="ARBA00023098"/>
    </source>
</evidence>
<organism evidence="16 17">
    <name type="scientific">Cavenderia fasciculata</name>
    <name type="common">Slime mold</name>
    <name type="synonym">Dictyostelium fasciculatum</name>
    <dbReference type="NCBI Taxonomy" id="261658"/>
    <lineage>
        <taxon>Eukaryota</taxon>
        <taxon>Amoebozoa</taxon>
        <taxon>Evosea</taxon>
        <taxon>Eumycetozoa</taxon>
        <taxon>Dictyostelia</taxon>
        <taxon>Acytosteliales</taxon>
        <taxon>Cavenderiaceae</taxon>
        <taxon>Cavenderia</taxon>
    </lineage>
</organism>
<dbReference type="PANTHER" id="PTHR11351">
    <property type="entry name" value="ACYL-COA DESATURASE"/>
    <property type="match status" value="1"/>
</dbReference>
<accession>F4PXG0</accession>
<feature type="transmembrane region" description="Helical" evidence="14">
    <location>
        <begin position="77"/>
        <end position="97"/>
    </location>
</feature>
<sequence length="735" mass="85200">MGSGNTAKTYPPVLYKKLKPIRKSPKELPQVITLEQIVESLPKEVFEKSGFKSFSSLFLTILFIALSIVFMNHVPSYLYPIGWFLGGASITGLFVIGNDCNHKSFSNSSTINSVVGTIVMLPLLYPFQSVKIIDRINLNNNIKSNASFIRNWATGKYFWLVSICNWAENYFNVKKVEDKDDKAKAFTSIVLVYVFAGIFFPLILKFFGISGFLNYWLAPWLIYHFLASTFTLLPRIPFFDERDKKYSVHITYPKWFEFVVKDINFTLPRQIAVTIPHYNLRKAYDAFKKNWGEYIFEMPFEHEMLKELITRSQSFSEEIFSPFDNQPIAKPTNRRYVPPTSQRKSRTVSEFLKEINWLHASLLLTTPVIAVYGMMSVSLTWKTFVWTFIYYHMTGMGITVGYHRLYSHRSYKATLPIRILLLLFGAGAIEGSCRWWSRDHRAHHRYTDTDKDPYSAHSGFFWSHFGWLMMKQDPSKIGRSNIEDLNADKWVMWQHRNYLPIAFFFGFVFPTLVAGLGWDDWMGGYFYAGVLRLVTVHHSTFFVNSLAHFIGDTPYDDNHSPKDSIITAILTFGEGYHNFHHEFPTDYRNAYSTFGYDPSKWAIKLMELLGLVYDLNTFSKNEIQKGMIQMRQKNVEQLKQVIHWGTAIESLPEMTEEDFDAQCKQGKKYIIIDSIVLDVETFIDEHPGGVSYIKMGLGKDATKMFRGEVYGHSNAANNLISQFRIARFISKEKNN</sequence>
<comment type="subcellular location">
    <subcellularLocation>
        <location evidence="1">Membrane</location>
        <topology evidence="1">Multi-pass membrane protein</topology>
    </subcellularLocation>
</comment>
<dbReference type="KEGG" id="dfa:DFA_00047"/>
<evidence type="ECO:0000313" key="16">
    <source>
        <dbReference type="EMBL" id="EGG19470.1"/>
    </source>
</evidence>
<dbReference type="AlphaFoldDB" id="F4PXG0"/>
<evidence type="ECO:0000256" key="4">
    <source>
        <dbReference type="ARBA" id="ARBA00022617"/>
    </source>
</evidence>
<protein>
    <submittedName>
        <fullName evidence="16">Delta 9 fatty acid desaturase</fullName>
    </submittedName>
</protein>
<dbReference type="InterPro" id="IPR005804">
    <property type="entry name" value="FA_desaturase_dom"/>
</dbReference>
<dbReference type="OrthoDB" id="10260134at2759"/>
<feature type="transmembrane region" description="Helical" evidence="14">
    <location>
        <begin position="109"/>
        <end position="127"/>
    </location>
</feature>
<dbReference type="PANTHER" id="PTHR11351:SF31">
    <property type="entry name" value="DESATURASE 1, ISOFORM A-RELATED"/>
    <property type="match status" value="1"/>
</dbReference>
<keyword evidence="3" id="KW-0444">Lipid biosynthesis</keyword>
<dbReference type="Pfam" id="PF00487">
    <property type="entry name" value="FA_desaturase"/>
    <property type="match status" value="1"/>
</dbReference>
<feature type="transmembrane region" description="Helical" evidence="14">
    <location>
        <begin position="383"/>
        <end position="403"/>
    </location>
</feature>
<feature type="transmembrane region" description="Helical" evidence="14">
    <location>
        <begin position="355"/>
        <end position="377"/>
    </location>
</feature>
<feature type="transmembrane region" description="Helical" evidence="14">
    <location>
        <begin position="185"/>
        <end position="204"/>
    </location>
</feature>
<evidence type="ECO:0000256" key="9">
    <source>
        <dbReference type="ARBA" id="ARBA00023002"/>
    </source>
</evidence>
<dbReference type="Pfam" id="PF00173">
    <property type="entry name" value="Cyt-b5"/>
    <property type="match status" value="1"/>
</dbReference>
<dbReference type="GO" id="GO:0004768">
    <property type="term" value="F:stearoyl-CoA 9-desaturase activity"/>
    <property type="evidence" value="ECO:0007669"/>
    <property type="project" value="TreeGrafter"/>
</dbReference>
<feature type="transmembrane region" description="Helical" evidence="14">
    <location>
        <begin position="498"/>
        <end position="518"/>
    </location>
</feature>
<keyword evidence="10" id="KW-0408">Iron</keyword>
<dbReference type="PRINTS" id="PR00075">
    <property type="entry name" value="FACDDSATRASE"/>
</dbReference>
<dbReference type="PROSITE" id="PS50255">
    <property type="entry name" value="CYTOCHROME_B5_2"/>
    <property type="match status" value="1"/>
</dbReference>
<evidence type="ECO:0000256" key="2">
    <source>
        <dbReference type="ARBA" id="ARBA00009295"/>
    </source>
</evidence>
<name>F4PXG0_CACFS</name>
<proteinExistence type="inferred from homology"/>
<reference evidence="17" key="1">
    <citation type="journal article" date="2011" name="Genome Res.">
        <title>Phylogeny-wide analysis of social amoeba genomes highlights ancient origins for complex intercellular communication.</title>
        <authorList>
            <person name="Heidel A.J."/>
            <person name="Lawal H.M."/>
            <person name="Felder M."/>
            <person name="Schilde C."/>
            <person name="Helps N.R."/>
            <person name="Tunggal B."/>
            <person name="Rivero F."/>
            <person name="John U."/>
            <person name="Schleicher M."/>
            <person name="Eichinger L."/>
            <person name="Platzer M."/>
            <person name="Noegel A.A."/>
            <person name="Schaap P."/>
            <person name="Gloeckner G."/>
        </authorList>
    </citation>
    <scope>NUCLEOTIDE SEQUENCE [LARGE SCALE GENOMIC DNA]</scope>
    <source>
        <strain evidence="17">SH3</strain>
    </source>
</reference>